<evidence type="ECO:0000256" key="2">
    <source>
        <dbReference type="ARBA" id="ARBA00022679"/>
    </source>
</evidence>
<accession>A0A2Z6SD10</accession>
<dbReference type="Proteomes" id="UP000615446">
    <property type="component" value="Unassembled WGS sequence"/>
</dbReference>
<comment type="caution">
    <text evidence="5">The sequence shown here is derived from an EMBL/GenBank/DDBJ whole genome shotgun (WGS) entry which is preliminary data.</text>
</comment>
<dbReference type="AlphaFoldDB" id="A0A2Z6SD10"/>
<gene>
    <name evidence="6" type="ORF">RCL2_001962800</name>
    <name evidence="5" type="ORF">RclHR1_04730010</name>
</gene>
<dbReference type="CDD" id="cd03784">
    <property type="entry name" value="GT1_Gtf-like"/>
    <property type="match status" value="1"/>
</dbReference>
<keyword evidence="3" id="KW-1133">Transmembrane helix</keyword>
<dbReference type="STRING" id="94130.A0A2Z6SD10"/>
<reference evidence="6" key="2">
    <citation type="submission" date="2019-10" db="EMBL/GenBank/DDBJ databases">
        <title>Conservation and host-specific expression of non-tandemly repeated heterogenous ribosome RNA gene in arbuscular mycorrhizal fungi.</title>
        <authorList>
            <person name="Maeda T."/>
            <person name="Kobayashi Y."/>
            <person name="Nakagawa T."/>
            <person name="Ezawa T."/>
            <person name="Yamaguchi K."/>
            <person name="Bino T."/>
            <person name="Nishimoto Y."/>
            <person name="Shigenobu S."/>
            <person name="Kawaguchi M."/>
        </authorList>
    </citation>
    <scope>NUCLEOTIDE SEQUENCE</scope>
    <source>
        <strain evidence="6">HR1</strain>
    </source>
</reference>
<proteinExistence type="predicted"/>
<protein>
    <submittedName>
        <fullName evidence="6">Glycosyltransferase family 1 protein</fullName>
    </submittedName>
</protein>
<dbReference type="PANTHER" id="PTHR48043">
    <property type="entry name" value="EG:EG0003.4 PROTEIN-RELATED"/>
    <property type="match status" value="1"/>
</dbReference>
<evidence type="ECO:0000256" key="3">
    <source>
        <dbReference type="SAM" id="Phobius"/>
    </source>
</evidence>
<reference evidence="5 7" key="1">
    <citation type="submission" date="2017-11" db="EMBL/GenBank/DDBJ databases">
        <title>The genome of Rhizophagus clarus HR1 reveals common genetic basis of auxotrophy among arbuscular mycorrhizal fungi.</title>
        <authorList>
            <person name="Kobayashi Y."/>
        </authorList>
    </citation>
    <scope>NUCLEOTIDE SEQUENCE [LARGE SCALE GENOMIC DNA]</scope>
    <source>
        <strain evidence="5 7">HR1</strain>
    </source>
</reference>
<keyword evidence="7" id="KW-1185">Reference proteome</keyword>
<dbReference type="Gene3D" id="3.40.50.2000">
    <property type="entry name" value="Glycogen Phosphorylase B"/>
    <property type="match status" value="2"/>
</dbReference>
<dbReference type="SUPFAM" id="SSF53756">
    <property type="entry name" value="UDP-Glycosyltransferase/glycogen phosphorylase"/>
    <property type="match status" value="1"/>
</dbReference>
<dbReference type="PANTHER" id="PTHR48043:SF145">
    <property type="entry name" value="FI06409P-RELATED"/>
    <property type="match status" value="1"/>
</dbReference>
<keyword evidence="3" id="KW-0472">Membrane</keyword>
<keyword evidence="2 6" id="KW-0808">Transferase</keyword>
<feature type="signal peptide" evidence="4">
    <location>
        <begin position="1"/>
        <end position="28"/>
    </location>
</feature>
<organism evidence="5 7">
    <name type="scientific">Rhizophagus clarus</name>
    <dbReference type="NCBI Taxonomy" id="94130"/>
    <lineage>
        <taxon>Eukaryota</taxon>
        <taxon>Fungi</taxon>
        <taxon>Fungi incertae sedis</taxon>
        <taxon>Mucoromycota</taxon>
        <taxon>Glomeromycotina</taxon>
        <taxon>Glomeromycetes</taxon>
        <taxon>Glomerales</taxon>
        <taxon>Glomeraceae</taxon>
        <taxon>Rhizophagus</taxon>
    </lineage>
</organism>
<evidence type="ECO:0000256" key="4">
    <source>
        <dbReference type="SAM" id="SignalP"/>
    </source>
</evidence>
<dbReference type="InterPro" id="IPR050271">
    <property type="entry name" value="UDP-glycosyltransferase"/>
</dbReference>
<feature type="transmembrane region" description="Helical" evidence="3">
    <location>
        <begin position="537"/>
        <end position="561"/>
    </location>
</feature>
<name>A0A2Z6SD10_9GLOM</name>
<evidence type="ECO:0000256" key="1">
    <source>
        <dbReference type="ARBA" id="ARBA00022676"/>
    </source>
</evidence>
<feature type="chain" id="PRO_5036060221" evidence="4">
    <location>
        <begin position="29"/>
        <end position="575"/>
    </location>
</feature>
<sequence>MKCYFRLFLKKLFLFIIICNSIFNVVTGTVPPAHDWIPNEMILDRTEIPKNILLGVTIGGWSHLRHILTIANILTDRGYNVTLTKRGNFTQSQQYPKIKFISLGEKLDLSKDLEIKHLVNEKVDTGRFKAVFKNHYAAYESIFLKLKEVAETIKPDLFFCDTLNNEPCFDVAWLMKKPLVGISTTLLGLTHVPYRSDPIFGCKVNMENESFWERFRCEFITPFQFLWSYKSSFENFNKIRANYGLPSLKTPTERWQNSLFLIDSFFGFETPISLPPLYQEIGPVLPDYFPPLTPDVEKFLNSHKRTMFVALGSYLFLSAENNAKLLQSIIEVIENNIVDGVIWANIEKYRESFPSSITLSDGRIISTSNIFDNKNPNIFMTSFAPQFSILNHTNTKIFLSHSGSGSIYESLYAGTPILALPITYDQPGNAEKLESAGVALTLDKTNLDVNDIVNKVERILNDEQIQISTKRLKTLAMINSKRKYRAADLIEFTLYSSVLKQKNTIDESDNNVEKWLFKELITPDTRMGLIRGKYLDVYTAALAIIVSIILLSIFIIKNLIFGKLFKIKKSKDKND</sequence>
<evidence type="ECO:0000313" key="6">
    <source>
        <dbReference type="EMBL" id="GES92872.1"/>
    </source>
</evidence>
<dbReference type="EMBL" id="BLAL01000218">
    <property type="protein sequence ID" value="GES92872.1"/>
    <property type="molecule type" value="Genomic_DNA"/>
</dbReference>
<evidence type="ECO:0000313" key="5">
    <source>
        <dbReference type="EMBL" id="GBC02649.1"/>
    </source>
</evidence>
<dbReference type="InterPro" id="IPR002213">
    <property type="entry name" value="UDP_glucos_trans"/>
</dbReference>
<dbReference type="Pfam" id="PF00201">
    <property type="entry name" value="UDPGT"/>
    <property type="match status" value="1"/>
</dbReference>
<keyword evidence="1" id="KW-0328">Glycosyltransferase</keyword>
<keyword evidence="4" id="KW-0732">Signal</keyword>
<evidence type="ECO:0000313" key="7">
    <source>
        <dbReference type="Proteomes" id="UP000247702"/>
    </source>
</evidence>
<keyword evidence="3" id="KW-0812">Transmembrane</keyword>
<dbReference type="Proteomes" id="UP000247702">
    <property type="component" value="Unassembled WGS sequence"/>
</dbReference>
<dbReference type="OrthoDB" id="5835829at2759"/>
<dbReference type="EMBL" id="BEXD01003841">
    <property type="protein sequence ID" value="GBC02649.1"/>
    <property type="molecule type" value="Genomic_DNA"/>
</dbReference>
<dbReference type="GO" id="GO:0008194">
    <property type="term" value="F:UDP-glycosyltransferase activity"/>
    <property type="evidence" value="ECO:0007669"/>
    <property type="project" value="InterPro"/>
</dbReference>